<name>A0A1X0JXP0_9MYCO</name>
<evidence type="ECO:0000313" key="3">
    <source>
        <dbReference type="Proteomes" id="UP000192411"/>
    </source>
</evidence>
<sequence>MASPLAGVAVCLVCELTLHHDRNTARGREYRYYRCQNRGNADHAGTANLPADWLEELAEEAFLDKLGDSEVRERVWVPGDS</sequence>
<organism evidence="2 3">
    <name type="scientific">Mycolicibacterium tusciae</name>
    <dbReference type="NCBI Taxonomy" id="75922"/>
    <lineage>
        <taxon>Bacteria</taxon>
        <taxon>Bacillati</taxon>
        <taxon>Actinomycetota</taxon>
        <taxon>Actinomycetes</taxon>
        <taxon>Mycobacteriales</taxon>
        <taxon>Mycobacteriaceae</taxon>
        <taxon>Mycolicibacterium</taxon>
    </lineage>
</organism>
<dbReference type="AlphaFoldDB" id="A0A1X0JXP0"/>
<dbReference type="Proteomes" id="UP000192411">
    <property type="component" value="Unassembled WGS sequence"/>
</dbReference>
<feature type="domain" description="Recombinase zinc beta ribbon" evidence="1">
    <location>
        <begin position="4"/>
        <end position="61"/>
    </location>
</feature>
<evidence type="ECO:0000313" key="2">
    <source>
        <dbReference type="EMBL" id="ORB66937.1"/>
    </source>
</evidence>
<protein>
    <recommendedName>
        <fullName evidence="1">Recombinase zinc beta ribbon domain-containing protein</fullName>
    </recommendedName>
</protein>
<accession>A0A1X0JXP0</accession>
<dbReference type="RefSeq" id="WP_083124887.1">
    <property type="nucleotide sequence ID" value="NZ_MVIM01000003.1"/>
</dbReference>
<gene>
    <name evidence="2" type="ORF">BST47_07675</name>
</gene>
<keyword evidence="3" id="KW-1185">Reference proteome</keyword>
<dbReference type="EMBL" id="MVIM01000003">
    <property type="protein sequence ID" value="ORB66937.1"/>
    <property type="molecule type" value="Genomic_DNA"/>
</dbReference>
<dbReference type="InterPro" id="IPR025827">
    <property type="entry name" value="Zn_ribbon_recom_dom"/>
</dbReference>
<dbReference type="STRING" id="75922.BST47_07675"/>
<proteinExistence type="predicted"/>
<comment type="caution">
    <text evidence="2">The sequence shown here is derived from an EMBL/GenBank/DDBJ whole genome shotgun (WGS) entry which is preliminary data.</text>
</comment>
<reference evidence="2 3" key="1">
    <citation type="submission" date="2017-02" db="EMBL/GenBank/DDBJ databases">
        <title>The new phylogeny of genus Mycobacterium.</title>
        <authorList>
            <person name="Tortoli E."/>
            <person name="Trovato A."/>
            <person name="Cirillo D.M."/>
        </authorList>
    </citation>
    <scope>NUCLEOTIDE SEQUENCE [LARGE SCALE GENOMIC DNA]</scope>
    <source>
        <strain evidence="2 3">DSM 44338</strain>
    </source>
</reference>
<evidence type="ECO:0000259" key="1">
    <source>
        <dbReference type="Pfam" id="PF13408"/>
    </source>
</evidence>
<dbReference type="Pfam" id="PF13408">
    <property type="entry name" value="Zn_ribbon_recom"/>
    <property type="match status" value="1"/>
</dbReference>